<name>A0A849KXE0_9RHOB</name>
<accession>A0A849KXE0</accession>
<evidence type="ECO:0000313" key="2">
    <source>
        <dbReference type="Proteomes" id="UP000572377"/>
    </source>
</evidence>
<dbReference type="InterPro" id="IPR021270">
    <property type="entry name" value="DUF2849"/>
</dbReference>
<dbReference type="Proteomes" id="UP000572377">
    <property type="component" value="Unassembled WGS sequence"/>
</dbReference>
<reference evidence="1 2" key="1">
    <citation type="submission" date="2020-05" db="EMBL/GenBank/DDBJ databases">
        <title>Gimesia benthica sp. nov., a novel planctomycete isolated from a deep-sea water sample of the Northwest Indian Ocean.</title>
        <authorList>
            <person name="Wang J."/>
            <person name="Ruan C."/>
            <person name="Song L."/>
            <person name="Zhu Y."/>
            <person name="Li A."/>
            <person name="Zheng X."/>
            <person name="Wang L."/>
            <person name="Lu Z."/>
            <person name="Huang Y."/>
            <person name="Du W."/>
            <person name="Zhou Y."/>
            <person name="Huang L."/>
            <person name="Dai X."/>
        </authorList>
    </citation>
    <scope>NUCLEOTIDE SEQUENCE [LARGE SCALE GENOMIC DNA]</scope>
    <source>
        <strain evidence="1 2">YYQ-30</strain>
    </source>
</reference>
<evidence type="ECO:0000313" key="1">
    <source>
        <dbReference type="EMBL" id="NNU79197.1"/>
    </source>
</evidence>
<dbReference type="AlphaFoldDB" id="A0A849KXE0"/>
<dbReference type="Pfam" id="PF11011">
    <property type="entry name" value="DUF2849"/>
    <property type="match status" value="1"/>
</dbReference>
<gene>
    <name evidence="1" type="ORF">HMH01_01985</name>
</gene>
<comment type="caution">
    <text evidence="1">The sequence shown here is derived from an EMBL/GenBank/DDBJ whole genome shotgun (WGS) entry which is preliminary data.</text>
</comment>
<organism evidence="1 2">
    <name type="scientific">Halovulum dunhuangense</name>
    <dbReference type="NCBI Taxonomy" id="1505036"/>
    <lineage>
        <taxon>Bacteria</taxon>
        <taxon>Pseudomonadati</taxon>
        <taxon>Pseudomonadota</taxon>
        <taxon>Alphaproteobacteria</taxon>
        <taxon>Rhodobacterales</taxon>
        <taxon>Paracoccaceae</taxon>
        <taxon>Halovulum</taxon>
    </lineage>
</organism>
<proteinExistence type="predicted"/>
<keyword evidence="2" id="KW-1185">Reference proteome</keyword>
<dbReference type="EMBL" id="JABFBC010000001">
    <property type="protein sequence ID" value="NNU79197.1"/>
    <property type="molecule type" value="Genomic_DNA"/>
</dbReference>
<protein>
    <submittedName>
        <fullName evidence="1">DUF2849 domain-containing protein</fullName>
    </submittedName>
</protein>
<dbReference type="RefSeq" id="WP_171321961.1">
    <property type="nucleotide sequence ID" value="NZ_JABFBC010000001.1"/>
</dbReference>
<sequence>MARDFIPKIATGNDLLEGDVVYFTESGDWTRDHGDAAVAGTEEQAQALLSRASGFPQQVVGVYLAEARIVNGRPAPVHFREVFRTRGPSNYPHHGRQARA</sequence>